<protein>
    <recommendedName>
        <fullName evidence="2">Nucleotidyl transferase AbiEii/AbiGii toxin family protein</fullName>
    </recommendedName>
</protein>
<dbReference type="EMBL" id="BARV01005223">
    <property type="protein sequence ID" value="GAI12630.1"/>
    <property type="molecule type" value="Genomic_DNA"/>
</dbReference>
<feature type="non-terminal residue" evidence="1">
    <location>
        <position position="1"/>
    </location>
</feature>
<organism evidence="1">
    <name type="scientific">marine sediment metagenome</name>
    <dbReference type="NCBI Taxonomy" id="412755"/>
    <lineage>
        <taxon>unclassified sequences</taxon>
        <taxon>metagenomes</taxon>
        <taxon>ecological metagenomes</taxon>
    </lineage>
</organism>
<sequence>SSKTKFHHDTLEKVYRLCDLIEEINNHPQLKNSLVLKGGTAINFIYFQYPRLSVDIDFNFIGKLGKEEKDSARPDIEKALENLFKFKKYEFKPEFEYGLQRYYLKYENSSGNIDRIKIEINFLQRLALLGTEKQKLTTPFGITNAKIAVLRAEELFAGKSLALVDRLAPRDLYDIYNLQKEKIYINRKILRKLFIFFGCLSRKDFREYKPENVNEITDQDIKENLWHLLRKDEMPNLKEMMNYVKP</sequence>
<dbReference type="Gene3D" id="3.10.450.620">
    <property type="entry name" value="JHP933, nucleotidyltransferase-like core domain"/>
    <property type="match status" value="1"/>
</dbReference>
<evidence type="ECO:0000313" key="1">
    <source>
        <dbReference type="EMBL" id="GAI12630.1"/>
    </source>
</evidence>
<name>X1MD71_9ZZZZ</name>
<evidence type="ECO:0008006" key="2">
    <source>
        <dbReference type="Google" id="ProtNLM"/>
    </source>
</evidence>
<proteinExistence type="predicted"/>
<accession>X1MD71</accession>
<dbReference type="Pfam" id="PF08843">
    <property type="entry name" value="AbiEii"/>
    <property type="match status" value="1"/>
</dbReference>
<gene>
    <name evidence="1" type="ORF">S06H3_10995</name>
</gene>
<dbReference type="AlphaFoldDB" id="X1MD71"/>
<reference evidence="1" key="1">
    <citation type="journal article" date="2014" name="Front. Microbiol.">
        <title>High frequency of phylogenetically diverse reductive dehalogenase-homologous genes in deep subseafloor sedimentary metagenomes.</title>
        <authorList>
            <person name="Kawai M."/>
            <person name="Futagami T."/>
            <person name="Toyoda A."/>
            <person name="Takaki Y."/>
            <person name="Nishi S."/>
            <person name="Hori S."/>
            <person name="Arai W."/>
            <person name="Tsubouchi T."/>
            <person name="Morono Y."/>
            <person name="Uchiyama I."/>
            <person name="Ito T."/>
            <person name="Fujiyama A."/>
            <person name="Inagaki F."/>
            <person name="Takami H."/>
        </authorList>
    </citation>
    <scope>NUCLEOTIDE SEQUENCE</scope>
    <source>
        <strain evidence="1">Expedition CK06-06</strain>
    </source>
</reference>
<comment type="caution">
    <text evidence="1">The sequence shown here is derived from an EMBL/GenBank/DDBJ whole genome shotgun (WGS) entry which is preliminary data.</text>
</comment>
<dbReference type="InterPro" id="IPR014942">
    <property type="entry name" value="AbiEii"/>
</dbReference>
<feature type="non-terminal residue" evidence="1">
    <location>
        <position position="246"/>
    </location>
</feature>